<organism evidence="1 2">
    <name type="scientific">Bradymonas sediminis</name>
    <dbReference type="NCBI Taxonomy" id="1548548"/>
    <lineage>
        <taxon>Bacteria</taxon>
        <taxon>Deltaproteobacteria</taxon>
        <taxon>Bradymonadales</taxon>
        <taxon>Bradymonadaceae</taxon>
        <taxon>Bradymonas</taxon>
    </lineage>
</organism>
<keyword evidence="2" id="KW-1185">Reference proteome</keyword>
<dbReference type="EMBL" id="CP030032">
    <property type="protein sequence ID" value="AWV89326.1"/>
    <property type="molecule type" value="Genomic_DNA"/>
</dbReference>
<gene>
    <name evidence="1" type="ORF">DN745_08235</name>
</gene>
<name>A0A2Z4FKP0_9DELT</name>
<dbReference type="KEGG" id="bsed:DN745_08235"/>
<dbReference type="OrthoDB" id="9798250at2"/>
<dbReference type="Proteomes" id="UP000249799">
    <property type="component" value="Chromosome"/>
</dbReference>
<protein>
    <submittedName>
        <fullName evidence="1">Uncharacterized protein</fullName>
    </submittedName>
</protein>
<dbReference type="InterPro" id="IPR029044">
    <property type="entry name" value="Nucleotide-diphossugar_trans"/>
</dbReference>
<dbReference type="Pfam" id="PF09837">
    <property type="entry name" value="DUF2064"/>
    <property type="match status" value="1"/>
</dbReference>
<sequence>MSQGPVNSRIEDVAVVVFAKPPDEGKVKTRLARDIGDAMATGLYRCFLADISAMVSDFVARSDAAVTPIVAYNRDAQHAGYAEFRRRGFRFWDQGEGDLGARMAAVSQRCFDAGARRVVIIGADSPTLSPRHLRNALEALDAHDIALGASFDGGYYLVAMRRASPQIFKGIDWSTDQVLAQTVAACRASSLLCATLEFWYDVDTFGDLIFLKTHLLSVLQECESESVLATARYLEKLDAAGVFS</sequence>
<dbReference type="RefSeq" id="WP_111333744.1">
    <property type="nucleotide sequence ID" value="NZ_CP030032.1"/>
</dbReference>
<accession>A0A2Z4FKP0</accession>
<dbReference type="NCBIfam" id="TIGR04282">
    <property type="entry name" value="glyco_like_cofC"/>
    <property type="match status" value="1"/>
</dbReference>
<reference evidence="1 2" key="1">
    <citation type="submission" date="2018-06" db="EMBL/GenBank/DDBJ databases">
        <title>Lujinxingia sediminis gen. nov. sp. nov., a new facultative anaerobic member of the class Deltaproteobacteria, and proposal of Lujinxingaceae fam. nov.</title>
        <authorList>
            <person name="Guo L.-Y."/>
            <person name="Li C.-M."/>
            <person name="Wang S."/>
            <person name="Du Z.-J."/>
        </authorList>
    </citation>
    <scope>NUCLEOTIDE SEQUENCE [LARGE SCALE GENOMIC DNA]</scope>
    <source>
        <strain evidence="1 2">FA350</strain>
    </source>
</reference>
<dbReference type="InterPro" id="IPR018641">
    <property type="entry name" value="Trfase_1_rSAM/seldom-assoc"/>
</dbReference>
<evidence type="ECO:0000313" key="2">
    <source>
        <dbReference type="Proteomes" id="UP000249799"/>
    </source>
</evidence>
<evidence type="ECO:0000313" key="1">
    <source>
        <dbReference type="EMBL" id="AWV89326.1"/>
    </source>
</evidence>
<dbReference type="Gene3D" id="3.90.550.10">
    <property type="entry name" value="Spore Coat Polysaccharide Biosynthesis Protein SpsA, Chain A"/>
    <property type="match status" value="1"/>
</dbReference>
<dbReference type="SUPFAM" id="SSF53448">
    <property type="entry name" value="Nucleotide-diphospho-sugar transferases"/>
    <property type="match status" value="1"/>
</dbReference>
<dbReference type="PANTHER" id="PTHR36529">
    <property type="entry name" value="SLL1095 PROTEIN"/>
    <property type="match status" value="1"/>
</dbReference>
<dbReference type="PANTHER" id="PTHR36529:SF1">
    <property type="entry name" value="GLYCOSYLTRANSFERASE"/>
    <property type="match status" value="1"/>
</dbReference>
<proteinExistence type="predicted"/>
<dbReference type="AlphaFoldDB" id="A0A2Z4FKP0"/>